<dbReference type="RefSeq" id="WP_184068891.1">
    <property type="nucleotide sequence ID" value="NZ_JACHNZ010000021.1"/>
</dbReference>
<dbReference type="PANTHER" id="PTHR43664">
    <property type="entry name" value="MONOAMINE OXIDASE-RELATED"/>
    <property type="match status" value="1"/>
</dbReference>
<sequence>MTSAGFTVVKPHRAFEDLVVGEFRKSRERVVTQDEILAFARTYDPQWFHADSELARESVFGEVVASGIHVLAMWRQLDHEINSDIDFVCGVGWDELRLRRAIRAGDVIHVTSRIVELKPSASRDDRGTALTRYAVVTQDGTEAVTFTSINLVYTRAARERRSVSDPAST</sequence>
<evidence type="ECO:0000259" key="1">
    <source>
        <dbReference type="Pfam" id="PF01575"/>
    </source>
</evidence>
<evidence type="ECO:0000313" key="2">
    <source>
        <dbReference type="EMBL" id="MBB4632399.1"/>
    </source>
</evidence>
<dbReference type="InterPro" id="IPR029069">
    <property type="entry name" value="HotDog_dom_sf"/>
</dbReference>
<keyword evidence="3" id="KW-1185">Reference proteome</keyword>
<proteinExistence type="predicted"/>
<dbReference type="SUPFAM" id="SSF54637">
    <property type="entry name" value="Thioesterase/thiol ester dehydrase-isomerase"/>
    <property type="match status" value="1"/>
</dbReference>
<protein>
    <submittedName>
        <fullName evidence="2">Acyl dehydratase</fullName>
    </submittedName>
</protein>
<accession>A0A7W7B1Y8</accession>
<dbReference type="EMBL" id="JACHNZ010000021">
    <property type="protein sequence ID" value="MBB4632399.1"/>
    <property type="molecule type" value="Genomic_DNA"/>
</dbReference>
<dbReference type="InterPro" id="IPR002539">
    <property type="entry name" value="MaoC-like_dom"/>
</dbReference>
<dbReference type="Pfam" id="PF01575">
    <property type="entry name" value="MaoC_dehydratas"/>
    <property type="match status" value="1"/>
</dbReference>
<reference evidence="2 3" key="1">
    <citation type="submission" date="2020-08" db="EMBL/GenBank/DDBJ databases">
        <title>Genomic Encyclopedia of Type Strains, Phase IV (KMG-IV): sequencing the most valuable type-strain genomes for metagenomic binning, comparative biology and taxonomic classification.</title>
        <authorList>
            <person name="Goeker M."/>
        </authorList>
    </citation>
    <scope>NUCLEOTIDE SEQUENCE [LARGE SCALE GENOMIC DNA]</scope>
    <source>
        <strain evidence="2 3">DSM 17328</strain>
    </source>
</reference>
<dbReference type="Gene3D" id="3.10.129.10">
    <property type="entry name" value="Hotdog Thioesterase"/>
    <property type="match status" value="1"/>
</dbReference>
<gene>
    <name evidence="2" type="ORF">GGQ98_002024</name>
</gene>
<dbReference type="PANTHER" id="PTHR43664:SF1">
    <property type="entry name" value="BETA-METHYLMALYL-COA DEHYDRATASE"/>
    <property type="match status" value="1"/>
</dbReference>
<name>A0A7W7B1Y8_9SPHN</name>
<dbReference type="AlphaFoldDB" id="A0A7W7B1Y8"/>
<evidence type="ECO:0000313" key="3">
    <source>
        <dbReference type="Proteomes" id="UP000566324"/>
    </source>
</evidence>
<organism evidence="2 3">
    <name type="scientific">Sphingosinicella soli</name>
    <dbReference type="NCBI Taxonomy" id="333708"/>
    <lineage>
        <taxon>Bacteria</taxon>
        <taxon>Pseudomonadati</taxon>
        <taxon>Pseudomonadota</taxon>
        <taxon>Alphaproteobacteria</taxon>
        <taxon>Sphingomonadales</taxon>
        <taxon>Sphingosinicellaceae</taxon>
        <taxon>Sphingosinicella</taxon>
    </lineage>
</organism>
<dbReference type="Proteomes" id="UP000566324">
    <property type="component" value="Unassembled WGS sequence"/>
</dbReference>
<dbReference type="InterPro" id="IPR052342">
    <property type="entry name" value="MCH/BMMD"/>
</dbReference>
<comment type="caution">
    <text evidence="2">The sequence shown here is derived from an EMBL/GenBank/DDBJ whole genome shotgun (WGS) entry which is preliminary data.</text>
</comment>
<feature type="domain" description="MaoC-like" evidence="1">
    <location>
        <begin position="22"/>
        <end position="118"/>
    </location>
</feature>